<reference evidence="1 2" key="1">
    <citation type="submission" date="2017-12" db="EMBL/GenBank/DDBJ databases">
        <title>Hemimetabolous genomes reveal molecular basis of termite eusociality.</title>
        <authorList>
            <person name="Harrison M.C."/>
            <person name="Jongepier E."/>
            <person name="Robertson H.M."/>
            <person name="Arning N."/>
            <person name="Bitard-Feildel T."/>
            <person name="Chao H."/>
            <person name="Childers C.P."/>
            <person name="Dinh H."/>
            <person name="Doddapaneni H."/>
            <person name="Dugan S."/>
            <person name="Gowin J."/>
            <person name="Greiner C."/>
            <person name="Han Y."/>
            <person name="Hu H."/>
            <person name="Hughes D.S.T."/>
            <person name="Huylmans A.-K."/>
            <person name="Kemena C."/>
            <person name="Kremer L.P.M."/>
            <person name="Lee S.L."/>
            <person name="Lopez-Ezquerra A."/>
            <person name="Mallet L."/>
            <person name="Monroy-Kuhn J.M."/>
            <person name="Moser A."/>
            <person name="Murali S.C."/>
            <person name="Muzny D.M."/>
            <person name="Otani S."/>
            <person name="Piulachs M.-D."/>
            <person name="Poelchau M."/>
            <person name="Qu J."/>
            <person name="Schaub F."/>
            <person name="Wada-Katsumata A."/>
            <person name="Worley K.C."/>
            <person name="Xie Q."/>
            <person name="Ylla G."/>
            <person name="Poulsen M."/>
            <person name="Gibbs R.A."/>
            <person name="Schal C."/>
            <person name="Richards S."/>
            <person name="Belles X."/>
            <person name="Korb J."/>
            <person name="Bornberg-Bauer E."/>
        </authorList>
    </citation>
    <scope>NUCLEOTIDE SEQUENCE [LARGE SCALE GENOMIC DNA]</scope>
    <source>
        <tissue evidence="1">Whole body</tissue>
    </source>
</reference>
<organism evidence="1 2">
    <name type="scientific">Cryptotermes secundus</name>
    <dbReference type="NCBI Taxonomy" id="105785"/>
    <lineage>
        <taxon>Eukaryota</taxon>
        <taxon>Metazoa</taxon>
        <taxon>Ecdysozoa</taxon>
        <taxon>Arthropoda</taxon>
        <taxon>Hexapoda</taxon>
        <taxon>Insecta</taxon>
        <taxon>Pterygota</taxon>
        <taxon>Neoptera</taxon>
        <taxon>Polyneoptera</taxon>
        <taxon>Dictyoptera</taxon>
        <taxon>Blattodea</taxon>
        <taxon>Blattoidea</taxon>
        <taxon>Termitoidae</taxon>
        <taxon>Kalotermitidae</taxon>
        <taxon>Cryptotermitinae</taxon>
        <taxon>Cryptotermes</taxon>
    </lineage>
</organism>
<evidence type="ECO:0000313" key="1">
    <source>
        <dbReference type="EMBL" id="PNF25877.1"/>
    </source>
</evidence>
<accession>A0A2J7QBC2</accession>
<dbReference type="AlphaFoldDB" id="A0A2J7QBC2"/>
<sequence>MQGSGGAVPPFLTLALDGRGVVSFTPGYFTQEENCPQYPLDRKLGGPQSRSGHSAEEKILYLLGIEPRLSSPQLYHLLYSRKKI</sequence>
<evidence type="ECO:0000313" key="2">
    <source>
        <dbReference type="Proteomes" id="UP000235965"/>
    </source>
</evidence>
<dbReference type="InParanoid" id="A0A2J7QBC2"/>
<name>A0A2J7QBC2_9NEOP</name>
<dbReference type="Proteomes" id="UP000235965">
    <property type="component" value="Unassembled WGS sequence"/>
</dbReference>
<dbReference type="EMBL" id="NEVH01016301">
    <property type="protein sequence ID" value="PNF25877.1"/>
    <property type="molecule type" value="Genomic_DNA"/>
</dbReference>
<gene>
    <name evidence="1" type="ORF">B7P43_G11128</name>
</gene>
<proteinExistence type="predicted"/>
<keyword evidence="2" id="KW-1185">Reference proteome</keyword>
<comment type="caution">
    <text evidence="1">The sequence shown here is derived from an EMBL/GenBank/DDBJ whole genome shotgun (WGS) entry which is preliminary data.</text>
</comment>
<protein>
    <submittedName>
        <fullName evidence="1">Uncharacterized protein</fullName>
    </submittedName>
</protein>